<dbReference type="PANTHER" id="PTHR43420">
    <property type="entry name" value="ACETYLTRANSFERASE"/>
    <property type="match status" value="1"/>
</dbReference>
<dbReference type="KEGG" id="taw:EI545_09140"/>
<evidence type="ECO:0000259" key="3">
    <source>
        <dbReference type="PROSITE" id="PS51186"/>
    </source>
</evidence>
<dbReference type="AlphaFoldDB" id="A0A3S8U5T3"/>
<dbReference type="CDD" id="cd04301">
    <property type="entry name" value="NAT_SF"/>
    <property type="match status" value="1"/>
</dbReference>
<dbReference type="Pfam" id="PF00583">
    <property type="entry name" value="Acetyltransf_1"/>
    <property type="match status" value="1"/>
</dbReference>
<evidence type="ECO:0000256" key="2">
    <source>
        <dbReference type="ARBA" id="ARBA00023315"/>
    </source>
</evidence>
<dbReference type="InterPro" id="IPR000182">
    <property type="entry name" value="GNAT_dom"/>
</dbReference>
<feature type="domain" description="N-acetyltransferase" evidence="3">
    <location>
        <begin position="98"/>
        <end position="230"/>
    </location>
</feature>
<gene>
    <name evidence="4" type="ORF">EI545_09140</name>
</gene>
<dbReference type="EMBL" id="CP034328">
    <property type="protein sequence ID" value="AZL58986.1"/>
    <property type="molecule type" value="Genomic_DNA"/>
</dbReference>
<proteinExistence type="predicted"/>
<protein>
    <submittedName>
        <fullName evidence="4">GNAT family N-acetyltransferase</fullName>
    </submittedName>
</protein>
<dbReference type="OrthoDB" id="7301318at2"/>
<evidence type="ECO:0000313" key="4">
    <source>
        <dbReference type="EMBL" id="AZL58986.1"/>
    </source>
</evidence>
<dbReference type="Proteomes" id="UP000282002">
    <property type="component" value="Chromosome"/>
</dbReference>
<dbReference type="InterPro" id="IPR016181">
    <property type="entry name" value="Acyl_CoA_acyltransferase"/>
</dbReference>
<evidence type="ECO:0000256" key="1">
    <source>
        <dbReference type="ARBA" id="ARBA00022679"/>
    </source>
</evidence>
<reference evidence="4 5" key="1">
    <citation type="submission" date="2018-12" db="EMBL/GenBank/DDBJ databases">
        <title>Complete genome sequencing of Tabrizicola sp. K13M18.</title>
        <authorList>
            <person name="Bae J.-W."/>
        </authorList>
    </citation>
    <scope>NUCLEOTIDE SEQUENCE [LARGE SCALE GENOMIC DNA]</scope>
    <source>
        <strain evidence="4 5">K13M18</strain>
    </source>
</reference>
<keyword evidence="1 4" id="KW-0808">Transferase</keyword>
<sequence>MTPDQLAEVMEATWPPARSWRHGPFLMRDGAGGGKRVSAASLADKWTEADLATLDAMAEPLVLIRETDADLDAALDARGWRIVDPVVAYAAPVTALQAELPPLSAFPHWPPLQIARTIWDEAGIGPARLAVMDRVTGTKTALLARLGDRPAGVAFVAIHGRDAMLHALEVRTALRRQGVGEILLRAAANWAAGEGASRLSLVVTTRNTAARALYARLNMQTVGQYHYRMK</sequence>
<dbReference type="Gene3D" id="3.40.630.30">
    <property type="match status" value="1"/>
</dbReference>
<dbReference type="GO" id="GO:0016747">
    <property type="term" value="F:acyltransferase activity, transferring groups other than amino-acyl groups"/>
    <property type="evidence" value="ECO:0007669"/>
    <property type="project" value="InterPro"/>
</dbReference>
<dbReference type="SUPFAM" id="SSF55729">
    <property type="entry name" value="Acyl-CoA N-acyltransferases (Nat)"/>
    <property type="match status" value="1"/>
</dbReference>
<accession>A0A3S8U5T3</accession>
<dbReference type="RefSeq" id="WP_125325184.1">
    <property type="nucleotide sequence ID" value="NZ_CP034328.1"/>
</dbReference>
<name>A0A3S8U5T3_9RHOB</name>
<dbReference type="InterPro" id="IPR050680">
    <property type="entry name" value="YpeA/RimI_acetyltransf"/>
</dbReference>
<keyword evidence="2" id="KW-0012">Acyltransferase</keyword>
<dbReference type="PROSITE" id="PS51186">
    <property type="entry name" value="GNAT"/>
    <property type="match status" value="1"/>
</dbReference>
<keyword evidence="5" id="KW-1185">Reference proteome</keyword>
<evidence type="ECO:0000313" key="5">
    <source>
        <dbReference type="Proteomes" id="UP000282002"/>
    </source>
</evidence>
<organism evidence="4 5">
    <name type="scientific">Tabrizicola piscis</name>
    <dbReference type="NCBI Taxonomy" id="2494374"/>
    <lineage>
        <taxon>Bacteria</taxon>
        <taxon>Pseudomonadati</taxon>
        <taxon>Pseudomonadota</taxon>
        <taxon>Alphaproteobacteria</taxon>
        <taxon>Rhodobacterales</taxon>
        <taxon>Paracoccaceae</taxon>
        <taxon>Tabrizicola</taxon>
    </lineage>
</organism>